<feature type="transmembrane region" description="Helical" evidence="7">
    <location>
        <begin position="349"/>
        <end position="370"/>
    </location>
</feature>
<feature type="transmembrane region" description="Helical" evidence="7">
    <location>
        <begin position="47"/>
        <end position="70"/>
    </location>
</feature>
<evidence type="ECO:0000256" key="4">
    <source>
        <dbReference type="ARBA" id="ARBA00022692"/>
    </source>
</evidence>
<dbReference type="OrthoDB" id="146345at2"/>
<keyword evidence="6 7" id="KW-0472">Membrane</keyword>
<name>A0A401ZSK9_9CHLR</name>
<keyword evidence="3" id="KW-1003">Cell membrane</keyword>
<dbReference type="PANTHER" id="PTHR23517:SF2">
    <property type="entry name" value="MULTIDRUG RESISTANCE PROTEIN MDTH"/>
    <property type="match status" value="1"/>
</dbReference>
<protein>
    <submittedName>
        <fullName evidence="9">MFS transporter</fullName>
    </submittedName>
</protein>
<dbReference type="SUPFAM" id="SSF103473">
    <property type="entry name" value="MFS general substrate transporter"/>
    <property type="match status" value="1"/>
</dbReference>
<dbReference type="InterPro" id="IPR050171">
    <property type="entry name" value="MFS_Transporters"/>
</dbReference>
<dbReference type="InterPro" id="IPR020846">
    <property type="entry name" value="MFS_dom"/>
</dbReference>
<evidence type="ECO:0000259" key="8">
    <source>
        <dbReference type="PROSITE" id="PS50850"/>
    </source>
</evidence>
<feature type="transmembrane region" description="Helical" evidence="7">
    <location>
        <begin position="170"/>
        <end position="190"/>
    </location>
</feature>
<feature type="transmembrane region" description="Helical" evidence="7">
    <location>
        <begin position="310"/>
        <end position="328"/>
    </location>
</feature>
<gene>
    <name evidence="9" type="ORF">KDAU_71860</name>
</gene>
<comment type="subcellular location">
    <subcellularLocation>
        <location evidence="1">Cell membrane</location>
        <topology evidence="1">Multi-pass membrane protein</topology>
    </subcellularLocation>
</comment>
<proteinExistence type="predicted"/>
<feature type="transmembrane region" description="Helical" evidence="7">
    <location>
        <begin position="106"/>
        <end position="128"/>
    </location>
</feature>
<dbReference type="Pfam" id="PF07690">
    <property type="entry name" value="MFS_1"/>
    <property type="match status" value="1"/>
</dbReference>
<evidence type="ECO:0000256" key="3">
    <source>
        <dbReference type="ARBA" id="ARBA00022475"/>
    </source>
</evidence>
<dbReference type="EMBL" id="BIFQ01000002">
    <property type="protein sequence ID" value="GCE09857.1"/>
    <property type="molecule type" value="Genomic_DNA"/>
</dbReference>
<feature type="transmembrane region" description="Helical" evidence="7">
    <location>
        <begin position="376"/>
        <end position="395"/>
    </location>
</feature>
<comment type="caution">
    <text evidence="9">The sequence shown here is derived from an EMBL/GenBank/DDBJ whole genome shotgun (WGS) entry which is preliminary data.</text>
</comment>
<evidence type="ECO:0000313" key="9">
    <source>
        <dbReference type="EMBL" id="GCE09857.1"/>
    </source>
</evidence>
<reference evidence="10" key="1">
    <citation type="submission" date="2018-12" db="EMBL/GenBank/DDBJ databases">
        <title>Tengunoibacter tsumagoiensis gen. nov., sp. nov., Dictyobacter kobayashii sp. nov., D. alpinus sp. nov., and D. joshuensis sp. nov. and description of Dictyobacteraceae fam. nov. within the order Ktedonobacterales isolated from Tengu-no-mugimeshi.</title>
        <authorList>
            <person name="Wang C.M."/>
            <person name="Zheng Y."/>
            <person name="Sakai Y."/>
            <person name="Toyoda A."/>
            <person name="Minakuchi Y."/>
            <person name="Abe K."/>
            <person name="Yokota A."/>
            <person name="Yabe S."/>
        </authorList>
    </citation>
    <scope>NUCLEOTIDE SEQUENCE [LARGE SCALE GENOMIC DNA]</scope>
    <source>
        <strain evidence="10">S-27</strain>
    </source>
</reference>
<keyword evidence="5 7" id="KW-1133">Transmembrane helix</keyword>
<feature type="transmembrane region" description="Helical" evidence="7">
    <location>
        <begin position="140"/>
        <end position="164"/>
    </location>
</feature>
<keyword evidence="4 7" id="KW-0812">Transmembrane</keyword>
<dbReference type="PROSITE" id="PS50850">
    <property type="entry name" value="MFS"/>
    <property type="match status" value="1"/>
</dbReference>
<dbReference type="InterPro" id="IPR036259">
    <property type="entry name" value="MFS_trans_sf"/>
</dbReference>
<feature type="transmembrane region" description="Helical" evidence="7">
    <location>
        <begin position="254"/>
        <end position="272"/>
    </location>
</feature>
<feature type="transmembrane region" description="Helical" evidence="7">
    <location>
        <begin position="82"/>
        <end position="100"/>
    </location>
</feature>
<feature type="transmembrane region" description="Helical" evidence="7">
    <location>
        <begin position="284"/>
        <end position="304"/>
    </location>
</feature>
<dbReference type="InterPro" id="IPR011701">
    <property type="entry name" value="MFS"/>
</dbReference>
<evidence type="ECO:0000256" key="6">
    <source>
        <dbReference type="ARBA" id="ARBA00023136"/>
    </source>
</evidence>
<accession>A0A401ZSK9</accession>
<dbReference type="Proteomes" id="UP000287224">
    <property type="component" value="Unassembled WGS sequence"/>
</dbReference>
<dbReference type="RefSeq" id="WP_160146355.1">
    <property type="nucleotide sequence ID" value="NZ_BIFQ01000002.1"/>
</dbReference>
<dbReference type="PANTHER" id="PTHR23517">
    <property type="entry name" value="RESISTANCE PROTEIN MDTM, PUTATIVE-RELATED-RELATED"/>
    <property type="match status" value="1"/>
</dbReference>
<feature type="domain" description="Major facilitator superfamily (MFS) profile" evidence="8">
    <location>
        <begin position="1"/>
        <end position="400"/>
    </location>
</feature>
<organism evidence="9 10">
    <name type="scientific">Dictyobacter aurantiacus</name>
    <dbReference type="NCBI Taxonomy" id="1936993"/>
    <lineage>
        <taxon>Bacteria</taxon>
        <taxon>Bacillati</taxon>
        <taxon>Chloroflexota</taxon>
        <taxon>Ktedonobacteria</taxon>
        <taxon>Ktedonobacterales</taxon>
        <taxon>Dictyobacteraceae</taxon>
        <taxon>Dictyobacter</taxon>
    </lineage>
</organism>
<dbReference type="GO" id="GO:0022857">
    <property type="term" value="F:transmembrane transporter activity"/>
    <property type="evidence" value="ECO:0007669"/>
    <property type="project" value="InterPro"/>
</dbReference>
<evidence type="ECO:0000256" key="2">
    <source>
        <dbReference type="ARBA" id="ARBA00022448"/>
    </source>
</evidence>
<feature type="transmembrane region" description="Helical" evidence="7">
    <location>
        <begin position="217"/>
        <end position="242"/>
    </location>
</feature>
<evidence type="ECO:0000256" key="1">
    <source>
        <dbReference type="ARBA" id="ARBA00004651"/>
    </source>
</evidence>
<dbReference type="AlphaFoldDB" id="A0A401ZSK9"/>
<evidence type="ECO:0000256" key="5">
    <source>
        <dbReference type="ARBA" id="ARBA00022989"/>
    </source>
</evidence>
<keyword evidence="2" id="KW-0813">Transport</keyword>
<keyword evidence="10" id="KW-1185">Reference proteome</keyword>
<evidence type="ECO:0000313" key="10">
    <source>
        <dbReference type="Proteomes" id="UP000287224"/>
    </source>
</evidence>
<dbReference type="GO" id="GO:0005886">
    <property type="term" value="C:plasma membrane"/>
    <property type="evidence" value="ECO:0007669"/>
    <property type="project" value="UniProtKB-SubCell"/>
</dbReference>
<dbReference type="Gene3D" id="1.20.1250.20">
    <property type="entry name" value="MFS general substrate transporter like domains"/>
    <property type="match status" value="1"/>
</dbReference>
<evidence type="ECO:0000256" key="7">
    <source>
        <dbReference type="SAM" id="Phobius"/>
    </source>
</evidence>
<sequence>MYRWKDQLGLPETQGRYGFLLVLVIDALGAGLFIPLSILYFQVTTDLPLPIIGLTLTCATVCALPVSLITGSLVDRFGARRITAISQLIQAIGFLGYLFVHTVPVFFIMALLVTAGGRIFFAASASLIVDIATPRELARWFGLVGVIRNVGLGIGGLLAGIVLATHNPDIYHLLIGASSLCYLLAASLLLRLSEPGHLQYEQVEKVPYTSILRHRQFIFFLISSISFPLCSMMLATAFPVYVTEAVHAPDWLPGPALLLNSLLVIGCQTFMVRLMEPFRRTRTLGLAALMWGISCGCFALALFIPSFLVVPYLFLVVAIHTLASILYGPTTSSLVADLGPVALRGRYLATYEFSWGIASALTPALFSNLYVVTPSLPWLFLAVLVSVSGMSLLWLERRLPAQVVWGKK</sequence>
<feature type="transmembrane region" description="Helical" evidence="7">
    <location>
        <begin position="20"/>
        <end position="41"/>
    </location>
</feature>